<feature type="non-terminal residue" evidence="2">
    <location>
        <position position="296"/>
    </location>
</feature>
<dbReference type="Proteomes" id="UP000678393">
    <property type="component" value="Unassembled WGS sequence"/>
</dbReference>
<organism evidence="2 3">
    <name type="scientific">Candidula unifasciata</name>
    <dbReference type="NCBI Taxonomy" id="100452"/>
    <lineage>
        <taxon>Eukaryota</taxon>
        <taxon>Metazoa</taxon>
        <taxon>Spiralia</taxon>
        <taxon>Lophotrochozoa</taxon>
        <taxon>Mollusca</taxon>
        <taxon>Gastropoda</taxon>
        <taxon>Heterobranchia</taxon>
        <taxon>Euthyneura</taxon>
        <taxon>Panpulmonata</taxon>
        <taxon>Eupulmonata</taxon>
        <taxon>Stylommatophora</taxon>
        <taxon>Helicina</taxon>
        <taxon>Helicoidea</taxon>
        <taxon>Geomitridae</taxon>
        <taxon>Candidula</taxon>
    </lineage>
</organism>
<comment type="caution">
    <text evidence="2">The sequence shown here is derived from an EMBL/GenBank/DDBJ whole genome shotgun (WGS) entry which is preliminary data.</text>
</comment>
<name>A0A8S3ZXB9_9EUPU</name>
<sequence>RKKEEELQQQQEWQRQQLEALRLQKEEEERVQKEAAERERLEVQKRQQDLQRQLEAQRRLQQAQRDQLANIQLPATSNWAAQQQNTQGSPTQSRSLTDIQEEEARKEEERERELQHMQRLQEQVYLKNQQQQLQKSWATHMSQGGPAKGVSLLDIQLQEQESANKSQKEKPSTQTYQAKLSLASASTWTGTTSGGTWSGQSVWNSSYTNTSTAIWDQVSNQPSRKSAVKESGEFPALKNQTPQGKKNSDKSVKTKVAGAKQKKEEETVQKLFQTRQQDDFSHWVMEHVSSFCAPID</sequence>
<evidence type="ECO:0000256" key="1">
    <source>
        <dbReference type="SAM" id="MobiDB-lite"/>
    </source>
</evidence>
<feature type="compositionally biased region" description="Basic and acidic residues" evidence="1">
    <location>
        <begin position="102"/>
        <end position="116"/>
    </location>
</feature>
<feature type="compositionally biased region" description="Low complexity" evidence="1">
    <location>
        <begin position="50"/>
        <end position="69"/>
    </location>
</feature>
<feature type="region of interest" description="Disordered" evidence="1">
    <location>
        <begin position="131"/>
        <end position="177"/>
    </location>
</feature>
<gene>
    <name evidence="2" type="ORF">CUNI_LOCUS18366</name>
</gene>
<keyword evidence="3" id="KW-1185">Reference proteome</keyword>
<feature type="compositionally biased region" description="Basic and acidic residues" evidence="1">
    <location>
        <begin position="28"/>
        <end position="49"/>
    </location>
</feature>
<feature type="region of interest" description="Disordered" evidence="1">
    <location>
        <begin position="216"/>
        <end position="268"/>
    </location>
</feature>
<proteinExistence type="predicted"/>
<dbReference type="EMBL" id="CAJHNH020005657">
    <property type="protein sequence ID" value="CAG5132808.1"/>
    <property type="molecule type" value="Genomic_DNA"/>
</dbReference>
<protein>
    <submittedName>
        <fullName evidence="2">Uncharacterized protein</fullName>
    </submittedName>
</protein>
<feature type="compositionally biased region" description="Polar residues" evidence="1">
    <location>
        <begin position="73"/>
        <end position="98"/>
    </location>
</feature>
<evidence type="ECO:0000313" key="2">
    <source>
        <dbReference type="EMBL" id="CAG5132808.1"/>
    </source>
</evidence>
<feature type="non-terminal residue" evidence="2">
    <location>
        <position position="1"/>
    </location>
</feature>
<dbReference type="AlphaFoldDB" id="A0A8S3ZXB9"/>
<evidence type="ECO:0000313" key="3">
    <source>
        <dbReference type="Proteomes" id="UP000678393"/>
    </source>
</evidence>
<accession>A0A8S3ZXB9</accession>
<feature type="region of interest" description="Disordered" evidence="1">
    <location>
        <begin position="28"/>
        <end position="116"/>
    </location>
</feature>
<reference evidence="2" key="1">
    <citation type="submission" date="2021-04" db="EMBL/GenBank/DDBJ databases">
        <authorList>
            <consortium name="Molecular Ecology Group"/>
        </authorList>
    </citation>
    <scope>NUCLEOTIDE SEQUENCE</scope>
</reference>